<feature type="compositionally biased region" description="Polar residues" evidence="1">
    <location>
        <begin position="100"/>
        <end position="111"/>
    </location>
</feature>
<dbReference type="Gramene" id="mRNA:HanXRQr2_Chr12g0555511">
    <property type="protein sequence ID" value="CDS:HanXRQr2_Chr12g0555511.1"/>
    <property type="gene ID" value="HanXRQr2_Chr12g0555511"/>
</dbReference>
<accession>A0A9K3HIV1</accession>
<evidence type="ECO:0000256" key="1">
    <source>
        <dbReference type="SAM" id="MobiDB-lite"/>
    </source>
</evidence>
<sequence>MKSVATFRQKPEAFFLFKDTQTNRAIRVDQVVFLSVLEHLDGVDHGLIQTDGVDQPNGMKQHGLLIGGFICIIVNSPTTSRLKSTTYFGEDDVAKESESGSKSAYQQDFEW</sequence>
<proteinExistence type="predicted"/>
<comment type="caution">
    <text evidence="2">The sequence shown here is derived from an EMBL/GenBank/DDBJ whole genome shotgun (WGS) entry which is preliminary data.</text>
</comment>
<evidence type="ECO:0000313" key="2">
    <source>
        <dbReference type="EMBL" id="KAF5779111.1"/>
    </source>
</evidence>
<keyword evidence="3" id="KW-1185">Reference proteome</keyword>
<gene>
    <name evidence="2" type="ORF">HanXRQr2_Chr12g0555511</name>
</gene>
<name>A0A9K3HIV1_HELAN</name>
<feature type="region of interest" description="Disordered" evidence="1">
    <location>
        <begin position="92"/>
        <end position="111"/>
    </location>
</feature>
<dbReference type="EMBL" id="MNCJ02000327">
    <property type="protein sequence ID" value="KAF5779111.1"/>
    <property type="molecule type" value="Genomic_DNA"/>
</dbReference>
<organism evidence="2 3">
    <name type="scientific">Helianthus annuus</name>
    <name type="common">Common sunflower</name>
    <dbReference type="NCBI Taxonomy" id="4232"/>
    <lineage>
        <taxon>Eukaryota</taxon>
        <taxon>Viridiplantae</taxon>
        <taxon>Streptophyta</taxon>
        <taxon>Embryophyta</taxon>
        <taxon>Tracheophyta</taxon>
        <taxon>Spermatophyta</taxon>
        <taxon>Magnoliopsida</taxon>
        <taxon>eudicotyledons</taxon>
        <taxon>Gunneridae</taxon>
        <taxon>Pentapetalae</taxon>
        <taxon>asterids</taxon>
        <taxon>campanulids</taxon>
        <taxon>Asterales</taxon>
        <taxon>Asteraceae</taxon>
        <taxon>Asteroideae</taxon>
        <taxon>Heliantheae alliance</taxon>
        <taxon>Heliantheae</taxon>
        <taxon>Helianthus</taxon>
    </lineage>
</organism>
<reference evidence="2" key="1">
    <citation type="journal article" date="2017" name="Nature">
        <title>The sunflower genome provides insights into oil metabolism, flowering and Asterid evolution.</title>
        <authorList>
            <person name="Badouin H."/>
            <person name="Gouzy J."/>
            <person name="Grassa C.J."/>
            <person name="Murat F."/>
            <person name="Staton S.E."/>
            <person name="Cottret L."/>
            <person name="Lelandais-Briere C."/>
            <person name="Owens G.L."/>
            <person name="Carrere S."/>
            <person name="Mayjonade B."/>
            <person name="Legrand L."/>
            <person name="Gill N."/>
            <person name="Kane N.C."/>
            <person name="Bowers J.E."/>
            <person name="Hubner S."/>
            <person name="Bellec A."/>
            <person name="Berard A."/>
            <person name="Berges H."/>
            <person name="Blanchet N."/>
            <person name="Boniface M.C."/>
            <person name="Brunel D."/>
            <person name="Catrice O."/>
            <person name="Chaidir N."/>
            <person name="Claudel C."/>
            <person name="Donnadieu C."/>
            <person name="Faraut T."/>
            <person name="Fievet G."/>
            <person name="Helmstetter N."/>
            <person name="King M."/>
            <person name="Knapp S.J."/>
            <person name="Lai Z."/>
            <person name="Le Paslier M.C."/>
            <person name="Lippi Y."/>
            <person name="Lorenzon L."/>
            <person name="Mandel J.R."/>
            <person name="Marage G."/>
            <person name="Marchand G."/>
            <person name="Marquand E."/>
            <person name="Bret-Mestries E."/>
            <person name="Morien E."/>
            <person name="Nambeesan S."/>
            <person name="Nguyen T."/>
            <person name="Pegot-Espagnet P."/>
            <person name="Pouilly N."/>
            <person name="Raftis F."/>
            <person name="Sallet E."/>
            <person name="Schiex T."/>
            <person name="Thomas J."/>
            <person name="Vandecasteele C."/>
            <person name="Vares D."/>
            <person name="Vear F."/>
            <person name="Vautrin S."/>
            <person name="Crespi M."/>
            <person name="Mangin B."/>
            <person name="Burke J.M."/>
            <person name="Salse J."/>
            <person name="Munos S."/>
            <person name="Vincourt P."/>
            <person name="Rieseberg L.H."/>
            <person name="Langlade N.B."/>
        </authorList>
    </citation>
    <scope>NUCLEOTIDE SEQUENCE</scope>
    <source>
        <tissue evidence="2">Leaves</tissue>
    </source>
</reference>
<dbReference type="Proteomes" id="UP000215914">
    <property type="component" value="Unassembled WGS sequence"/>
</dbReference>
<protein>
    <submittedName>
        <fullName evidence="2">Uncharacterized protein</fullName>
    </submittedName>
</protein>
<reference evidence="2" key="2">
    <citation type="submission" date="2020-06" db="EMBL/GenBank/DDBJ databases">
        <title>Helianthus annuus Genome sequencing and assembly Release 2.</title>
        <authorList>
            <person name="Gouzy J."/>
            <person name="Langlade N."/>
            <person name="Munos S."/>
        </authorList>
    </citation>
    <scope>NUCLEOTIDE SEQUENCE</scope>
    <source>
        <tissue evidence="2">Leaves</tissue>
    </source>
</reference>
<evidence type="ECO:0000313" key="3">
    <source>
        <dbReference type="Proteomes" id="UP000215914"/>
    </source>
</evidence>
<dbReference type="AlphaFoldDB" id="A0A9K3HIV1"/>